<evidence type="ECO:0008006" key="3">
    <source>
        <dbReference type="Google" id="ProtNLM"/>
    </source>
</evidence>
<dbReference type="GO" id="GO:0047661">
    <property type="term" value="F:amino-acid racemase activity"/>
    <property type="evidence" value="ECO:0007669"/>
    <property type="project" value="InterPro"/>
</dbReference>
<dbReference type="AlphaFoldDB" id="A0A381U2H2"/>
<name>A0A381U2H2_9ZZZZ</name>
<evidence type="ECO:0000256" key="1">
    <source>
        <dbReference type="ARBA" id="ARBA00038414"/>
    </source>
</evidence>
<dbReference type="PANTHER" id="PTHR28047:SF5">
    <property type="entry name" value="PROTEIN DCG1"/>
    <property type="match status" value="1"/>
</dbReference>
<dbReference type="InterPro" id="IPR052186">
    <property type="entry name" value="Hydantoin_racemase-like"/>
</dbReference>
<dbReference type="Pfam" id="PF01177">
    <property type="entry name" value="Asp_Glu_race"/>
    <property type="match status" value="1"/>
</dbReference>
<reference evidence="2" key="1">
    <citation type="submission" date="2018-05" db="EMBL/GenBank/DDBJ databases">
        <authorList>
            <person name="Lanie J.A."/>
            <person name="Ng W.-L."/>
            <person name="Kazmierczak K.M."/>
            <person name="Andrzejewski T.M."/>
            <person name="Davidsen T.M."/>
            <person name="Wayne K.J."/>
            <person name="Tettelin H."/>
            <person name="Glass J.I."/>
            <person name="Rusch D."/>
            <person name="Podicherti R."/>
            <person name="Tsui H.-C.T."/>
            <person name="Winkler M.E."/>
        </authorList>
    </citation>
    <scope>NUCLEOTIDE SEQUENCE</scope>
</reference>
<evidence type="ECO:0000313" key="2">
    <source>
        <dbReference type="EMBL" id="SVA20663.1"/>
    </source>
</evidence>
<dbReference type="InterPro" id="IPR053714">
    <property type="entry name" value="Iso_Racemase_Enz_sf"/>
</dbReference>
<dbReference type="EMBL" id="UINC01005335">
    <property type="protein sequence ID" value="SVA20663.1"/>
    <property type="molecule type" value="Genomic_DNA"/>
</dbReference>
<gene>
    <name evidence="2" type="ORF">METZ01_LOCUS73517</name>
</gene>
<dbReference type="InterPro" id="IPR015942">
    <property type="entry name" value="Asp/Glu/hydantoin_racemase"/>
</dbReference>
<dbReference type="PANTHER" id="PTHR28047">
    <property type="entry name" value="PROTEIN DCG1"/>
    <property type="match status" value="1"/>
</dbReference>
<protein>
    <recommendedName>
        <fullName evidence="3">Hydantoin racemase</fullName>
    </recommendedName>
</protein>
<organism evidence="2">
    <name type="scientific">marine metagenome</name>
    <dbReference type="NCBI Taxonomy" id="408172"/>
    <lineage>
        <taxon>unclassified sequences</taxon>
        <taxon>metagenomes</taxon>
        <taxon>ecological metagenomes</taxon>
    </lineage>
</organism>
<proteinExistence type="inferred from homology"/>
<comment type="similarity">
    <text evidence="1">Belongs to the HyuE racemase family.</text>
</comment>
<dbReference type="Gene3D" id="3.40.50.12500">
    <property type="match status" value="1"/>
</dbReference>
<sequence length="213" mass="22098">MKFLIINPNINSATNERIGAIVEPMISTPDELEVVSADSGIELIETMKQSELTIPAVLAMVKARHTEVGAIIIAAFSDPGLKEAQSMASCTVVGISEAAMKTAANLAARFSIITLGSELGPVIKRNALSYGVANQLAAVKILPWTVSQVSAAPKAYRGAFVDACKRTIIKDGVGAIIIGGGPLSGIADSIADDLPVPVLDGVRCAVEMVLMSP</sequence>
<accession>A0A381U2H2</accession>